<evidence type="ECO:0007829" key="9">
    <source>
        <dbReference type="PeptideAtlas" id="A0A1D6JQ67"/>
    </source>
</evidence>
<reference evidence="7" key="2">
    <citation type="submission" date="2019-07" db="EMBL/GenBank/DDBJ databases">
        <authorList>
            <person name="Seetharam A."/>
            <person name="Woodhouse M."/>
            <person name="Cannon E."/>
        </authorList>
    </citation>
    <scope>NUCLEOTIDE SEQUENCE [LARGE SCALE GENOMIC DNA]</scope>
    <source>
        <strain evidence="7">cv. B73</strain>
    </source>
</reference>
<evidence type="ECO:0000313" key="8">
    <source>
        <dbReference type="Proteomes" id="UP000007305"/>
    </source>
</evidence>
<organism evidence="7 8">
    <name type="scientific">Zea mays</name>
    <name type="common">Maize</name>
    <dbReference type="NCBI Taxonomy" id="4577"/>
    <lineage>
        <taxon>Eukaryota</taxon>
        <taxon>Viridiplantae</taxon>
        <taxon>Streptophyta</taxon>
        <taxon>Embryophyta</taxon>
        <taxon>Tracheophyta</taxon>
        <taxon>Spermatophyta</taxon>
        <taxon>Magnoliopsida</taxon>
        <taxon>Liliopsida</taxon>
        <taxon>Poales</taxon>
        <taxon>Poaceae</taxon>
        <taxon>PACMAD clade</taxon>
        <taxon>Panicoideae</taxon>
        <taxon>Andropogonodae</taxon>
        <taxon>Andropogoneae</taxon>
        <taxon>Tripsacinae</taxon>
        <taxon>Zea</taxon>
    </lineage>
</organism>
<keyword evidence="8" id="KW-1185">Reference proteome</keyword>
<evidence type="ECO:0000256" key="2">
    <source>
        <dbReference type="ARBA" id="ARBA00022690"/>
    </source>
</evidence>
<feature type="signal peptide" evidence="4">
    <location>
        <begin position="1"/>
        <end position="21"/>
    </location>
</feature>
<dbReference type="PANTHER" id="PTHR47116">
    <property type="entry name" value="PHLOEM FILAMENT PROTEIN"/>
    <property type="match status" value="1"/>
</dbReference>
<dbReference type="OMA" id="SDTWKLR"/>
<name>A0A1D6JQ67_MAIZE</name>
<evidence type="ECO:0000256" key="1">
    <source>
        <dbReference type="ARBA" id="ARBA00007233"/>
    </source>
</evidence>
<proteinExistence type="evidence at protein level"/>
<reference evidence="7" key="3">
    <citation type="submission" date="2021-05" db="UniProtKB">
        <authorList>
            <consortium name="EnsemblPlants"/>
        </authorList>
    </citation>
    <scope>IDENTIFICATION</scope>
    <source>
        <strain evidence="7">cv. B73</strain>
    </source>
</reference>
<protein>
    <recommendedName>
        <fullName evidence="5">Cystatin domain-containing protein</fullName>
    </recommendedName>
</protein>
<dbReference type="Gramene" id="Zm00001eb005580_T001">
    <property type="protein sequence ID" value="Zm00001eb005580_P001"/>
    <property type="gene ID" value="Zm00001eb005580"/>
</dbReference>
<dbReference type="GO" id="GO:0004869">
    <property type="term" value="F:cysteine-type endopeptidase inhibitor activity"/>
    <property type="evidence" value="ECO:0007669"/>
    <property type="project" value="UniProtKB-KW"/>
</dbReference>
<dbReference type="Proteomes" id="UP000007305">
    <property type="component" value="Chromosome 1"/>
</dbReference>
<dbReference type="Gene3D" id="3.10.450.10">
    <property type="match status" value="1"/>
</dbReference>
<keyword evidence="2" id="KW-0646">Protease inhibitor</keyword>
<dbReference type="InterPro" id="IPR027214">
    <property type="entry name" value="Cystatin"/>
</dbReference>
<evidence type="ECO:0000256" key="3">
    <source>
        <dbReference type="ARBA" id="ARBA00022704"/>
    </source>
</evidence>
<dbReference type="EMBL" id="CM007647">
    <property type="protein sequence ID" value="ONL94133.1"/>
    <property type="molecule type" value="Genomic_DNA"/>
</dbReference>
<sequence>MRSPVLTRLLAAALLVASSSAALSQAAWVPVLDVNDLVIKQVAQFAVLVYGLAHHRDLAYVGVVRAQTEQAVGGGTNFRLVVVAARPDGGGSTARYDCLVWGVPGSRSDTWKLRRFRKIVQG</sequence>
<dbReference type="SMR" id="A0A1D6JQ67"/>
<evidence type="ECO:0000256" key="4">
    <source>
        <dbReference type="SAM" id="SignalP"/>
    </source>
</evidence>
<keyword evidence="3" id="KW-0789">Thiol protease inhibitor</keyword>
<dbReference type="PaxDb" id="4577-GRMZM2G303361_P01"/>
<keyword evidence="9" id="KW-1267">Proteomics identification</keyword>
<dbReference type="GeneID" id="103631780"/>
<feature type="chain" id="PRO_5010752704" description="Cystatin domain-containing protein" evidence="4">
    <location>
        <begin position="22"/>
        <end position="122"/>
    </location>
</feature>
<dbReference type="STRING" id="4577.A0A1D6JQ67"/>
<feature type="domain" description="Cystatin" evidence="5">
    <location>
        <begin position="33"/>
        <end position="104"/>
    </location>
</feature>
<dbReference type="RefSeq" id="XP_008651488.1">
    <property type="nucleotide sequence ID" value="XM_008653266.4"/>
</dbReference>
<comment type="similarity">
    <text evidence="1">Belongs to the cystatin family. Phytocystatin subfamily.</text>
</comment>
<accession>A0A1D6JQ67</accession>
<reference evidence="6 8" key="1">
    <citation type="submission" date="2015-12" db="EMBL/GenBank/DDBJ databases">
        <title>Update maize B73 reference genome by single molecule sequencing technologies.</title>
        <authorList>
            <consortium name="Maize Genome Sequencing Project"/>
            <person name="Ware D."/>
        </authorList>
    </citation>
    <scope>NUCLEOTIDE SEQUENCE [LARGE SCALE GENOMIC DNA]</scope>
    <source>
        <strain evidence="8">cv. B73</strain>
        <tissue evidence="6">Seedling</tissue>
    </source>
</reference>
<evidence type="ECO:0000313" key="7">
    <source>
        <dbReference type="EnsemblPlants" id="Zm00001eb005580_P001"/>
    </source>
</evidence>
<gene>
    <name evidence="7" type="primary">LOC103631780</name>
    <name evidence="6" type="ORF">ZEAMMB73_Zm00001d027864</name>
</gene>
<dbReference type="eggNOG" id="ENOG502R6YY">
    <property type="taxonomic scope" value="Eukaryota"/>
</dbReference>
<dbReference type="KEGG" id="zma:103631780"/>
<dbReference type="AlphaFoldDB" id="A0A1D6JQ67"/>
<evidence type="ECO:0000313" key="6">
    <source>
        <dbReference type="EMBL" id="ONL94133.1"/>
    </source>
</evidence>
<dbReference type="Pfam" id="PF16845">
    <property type="entry name" value="SQAPI"/>
    <property type="match status" value="1"/>
</dbReference>
<dbReference type="InterPro" id="IPR046350">
    <property type="entry name" value="Cystatin_sf"/>
</dbReference>
<evidence type="ECO:0000259" key="5">
    <source>
        <dbReference type="Pfam" id="PF16845"/>
    </source>
</evidence>
<dbReference type="InterPro" id="IPR000010">
    <property type="entry name" value="Cystatin_dom"/>
</dbReference>
<dbReference type="OrthoDB" id="663320at2759"/>
<dbReference type="SUPFAM" id="SSF54403">
    <property type="entry name" value="Cystatin/monellin"/>
    <property type="match status" value="1"/>
</dbReference>
<keyword evidence="4" id="KW-0732">Signal</keyword>
<dbReference type="EnsemblPlants" id="Zm00001eb005580_T001">
    <property type="protein sequence ID" value="Zm00001eb005580_P001"/>
    <property type="gene ID" value="Zm00001eb005580"/>
</dbReference>